<reference evidence="1" key="1">
    <citation type="submission" date="2013-05" db="EMBL/GenBank/DDBJ databases">
        <title>Draft genome sequences of six wheat associated Fusarium spp. isolates.</title>
        <authorList>
            <person name="Moolhuijzen P.M."/>
            <person name="Manners J.M."/>
            <person name="Wilcox S."/>
            <person name="Bellgard M.I."/>
            <person name="Gardiner D.M."/>
        </authorList>
    </citation>
    <scope>NUCLEOTIDE SEQUENCE</scope>
    <source>
        <strain evidence="1">CS3069</strain>
    </source>
</reference>
<accession>A0A090MHG5</accession>
<comment type="caution">
    <text evidence="1">The sequence shown here is derived from an EMBL/GenBank/DDBJ whole genome shotgun (WGS) entry which is preliminary data.</text>
</comment>
<sequence>MSRSEGRLPVELYVDGCIKAAAAPREDVLKELAFGGLFEIFDEEGKDSWTFLCSSASRLGSETVRKGWECFQCTLTHYIAQGCLTCYESRNDDFGLKPLFSMLVDMRNDSSLPPYVLNGELLDRELGLSGYWKPRSAWAKRFLRAAIAALDLDVTRVLIRHLVPLNDPLDGDDTVIHYVCSGDMAQYLCSKAKGKEMLDLVLGTQSSRDMKTLSASCEGGGIIHGSMFYSNKKNTIRMSP</sequence>
<gene>
    <name evidence="1" type="ORF">BN850_0048870</name>
</gene>
<organism evidence="1">
    <name type="scientific">Fusarium clavum</name>
    <dbReference type="NCBI Taxonomy" id="2594811"/>
    <lineage>
        <taxon>Eukaryota</taxon>
        <taxon>Fungi</taxon>
        <taxon>Dikarya</taxon>
        <taxon>Ascomycota</taxon>
        <taxon>Pezizomycotina</taxon>
        <taxon>Sordariomycetes</taxon>
        <taxon>Hypocreomycetidae</taxon>
        <taxon>Hypocreales</taxon>
        <taxon>Nectriaceae</taxon>
        <taxon>Fusarium</taxon>
        <taxon>Fusarium incarnatum-equiseti species complex</taxon>
    </lineage>
</organism>
<evidence type="ECO:0000313" key="1">
    <source>
        <dbReference type="EMBL" id="CEG04392.1"/>
    </source>
</evidence>
<dbReference type="EMBL" id="CBMI010001074">
    <property type="protein sequence ID" value="CEG04392.1"/>
    <property type="molecule type" value="Genomic_DNA"/>
</dbReference>
<dbReference type="AlphaFoldDB" id="A0A090MHG5"/>
<proteinExistence type="predicted"/>
<name>A0A090MHG5_9HYPO</name>
<protein>
    <submittedName>
        <fullName evidence="1">WGS project CBMI000000000 data, contig CS3069_c001076</fullName>
    </submittedName>
</protein>